<gene>
    <name evidence="2" type="ORF">NCTC12965_06641</name>
</gene>
<sequence length="185" mass="19806">MYSKASPQTTILPVLMKRKNFELRTQSQVIKVNLDSSGKKATGVTYVDAQGQQIEQPADLVILSAFQLHNVRLLLLSGIGKPYDPVTGEGVVGKNYAYQMNSGISLFYDKDTHFNPFIGAGAAGTVIDDLNSENFDHGALGFIGGAYISATRTGGRPIQQMSLPPGHPPGAVAGNKVSKRIISTR</sequence>
<dbReference type="AlphaFoldDB" id="A0A4U9W5B2"/>
<dbReference type="InterPro" id="IPR000172">
    <property type="entry name" value="GMC_OxRdtase_N"/>
</dbReference>
<evidence type="ECO:0000259" key="1">
    <source>
        <dbReference type="Pfam" id="PF00732"/>
    </source>
</evidence>
<dbReference type="GO" id="GO:0050660">
    <property type="term" value="F:flavin adenine dinucleotide binding"/>
    <property type="evidence" value="ECO:0007669"/>
    <property type="project" value="InterPro"/>
</dbReference>
<feature type="domain" description="Glucose-methanol-choline oxidoreductase N-terminal" evidence="1">
    <location>
        <begin position="4"/>
        <end position="97"/>
    </location>
</feature>
<keyword evidence="2" id="KW-0560">Oxidoreductase</keyword>
<dbReference type="InterPro" id="IPR036188">
    <property type="entry name" value="FAD/NAD-bd_sf"/>
</dbReference>
<protein>
    <submittedName>
        <fullName evidence="2">Gluconate 2-dehydrogenase flavoprotein</fullName>
        <ecNumber evidence="2">1.1.99.3</ecNumber>
    </submittedName>
</protein>
<name>A0A4U9W5B2_SERFO</name>
<dbReference type="EC" id="1.1.99.3" evidence="2"/>
<proteinExistence type="predicted"/>
<dbReference type="Gene3D" id="3.50.50.60">
    <property type="entry name" value="FAD/NAD(P)-binding domain"/>
    <property type="match status" value="1"/>
</dbReference>
<dbReference type="Pfam" id="PF00732">
    <property type="entry name" value="GMC_oxred_N"/>
    <property type="match status" value="1"/>
</dbReference>
<dbReference type="GO" id="GO:0033717">
    <property type="term" value="F:gluconate 2-dehydrogenase (acceptor) activity"/>
    <property type="evidence" value="ECO:0007669"/>
    <property type="project" value="UniProtKB-EC"/>
</dbReference>
<reference evidence="2" key="1">
    <citation type="submission" date="2019-05" db="EMBL/GenBank/DDBJ databases">
        <authorList>
            <consortium name="Pathogen Informatics"/>
        </authorList>
    </citation>
    <scope>NUCLEOTIDE SEQUENCE [LARGE SCALE GENOMIC DNA]</scope>
    <source>
        <strain evidence="2">NCTC12965</strain>
    </source>
</reference>
<evidence type="ECO:0000313" key="2">
    <source>
        <dbReference type="EMBL" id="VTR53933.1"/>
    </source>
</evidence>
<dbReference type="EMBL" id="CABEEZ010000130">
    <property type="protein sequence ID" value="VTR53933.1"/>
    <property type="molecule type" value="Genomic_DNA"/>
</dbReference>
<accession>A0A4U9W5B2</accession>
<dbReference type="SUPFAM" id="SSF51905">
    <property type="entry name" value="FAD/NAD(P)-binding domain"/>
    <property type="match status" value="1"/>
</dbReference>
<organism evidence="2">
    <name type="scientific">Serratia fonticola</name>
    <dbReference type="NCBI Taxonomy" id="47917"/>
    <lineage>
        <taxon>Bacteria</taxon>
        <taxon>Pseudomonadati</taxon>
        <taxon>Pseudomonadota</taxon>
        <taxon>Gammaproteobacteria</taxon>
        <taxon>Enterobacterales</taxon>
        <taxon>Yersiniaceae</taxon>
        <taxon>Serratia</taxon>
    </lineage>
</organism>